<evidence type="ECO:0000313" key="2">
    <source>
        <dbReference type="EMBL" id="KAG5667595.1"/>
    </source>
</evidence>
<dbReference type="AlphaFoldDB" id="A0A9J6BDJ5"/>
<dbReference type="EMBL" id="JADBJN010000004">
    <property type="protein sequence ID" value="KAG5667595.1"/>
    <property type="molecule type" value="Genomic_DNA"/>
</dbReference>
<accession>A0A9J6BDJ5</accession>
<protein>
    <submittedName>
        <fullName evidence="2">Uncharacterized protein</fullName>
    </submittedName>
</protein>
<reference evidence="2" key="1">
    <citation type="submission" date="2021-03" db="EMBL/GenBank/DDBJ databases">
        <title>Chromosome level genome of the anhydrobiotic midge Polypedilum vanderplanki.</title>
        <authorList>
            <person name="Yoshida Y."/>
            <person name="Kikawada T."/>
            <person name="Gusev O."/>
        </authorList>
    </citation>
    <scope>NUCLEOTIDE SEQUENCE</scope>
    <source>
        <strain evidence="2">NIAS01</strain>
        <tissue evidence="2">Whole body or cell culture</tissue>
    </source>
</reference>
<keyword evidence="1" id="KW-0732">Signal</keyword>
<evidence type="ECO:0000313" key="3">
    <source>
        <dbReference type="Proteomes" id="UP001107558"/>
    </source>
</evidence>
<proteinExistence type="predicted"/>
<sequence length="256" mass="30469">MLSTKFFVLLFFTIFCSINSQTLQQNLLKYFNSLYKAYDENPDNLNLVLAYYKKNFLKADRDCMIKKTRIENLPNNYPKEFDDTAIEKNYDKRFEVFRVLTMLCTTNRIWEEFQANIDQEVNLDYAAKIKCFKQALSTYDPSSALLDNFNADFDNENDKVCSDVLKVAYNKNQRDIESTHMVYKSIYNLTICEPETFMPFDYSRLMFLKFIVMANEKFSDEILNAEKEIWIKGIKKYAEIQIDCFMNELKNEFKTL</sequence>
<evidence type="ECO:0000256" key="1">
    <source>
        <dbReference type="SAM" id="SignalP"/>
    </source>
</evidence>
<name>A0A9J6BDJ5_POLVA</name>
<feature type="chain" id="PRO_5039885774" evidence="1">
    <location>
        <begin position="21"/>
        <end position="256"/>
    </location>
</feature>
<feature type="signal peptide" evidence="1">
    <location>
        <begin position="1"/>
        <end position="20"/>
    </location>
</feature>
<keyword evidence="3" id="KW-1185">Reference proteome</keyword>
<dbReference type="Proteomes" id="UP001107558">
    <property type="component" value="Chromosome 4"/>
</dbReference>
<organism evidence="2 3">
    <name type="scientific">Polypedilum vanderplanki</name>
    <name type="common">Sleeping chironomid midge</name>
    <dbReference type="NCBI Taxonomy" id="319348"/>
    <lineage>
        <taxon>Eukaryota</taxon>
        <taxon>Metazoa</taxon>
        <taxon>Ecdysozoa</taxon>
        <taxon>Arthropoda</taxon>
        <taxon>Hexapoda</taxon>
        <taxon>Insecta</taxon>
        <taxon>Pterygota</taxon>
        <taxon>Neoptera</taxon>
        <taxon>Endopterygota</taxon>
        <taxon>Diptera</taxon>
        <taxon>Nematocera</taxon>
        <taxon>Chironomoidea</taxon>
        <taxon>Chironomidae</taxon>
        <taxon>Chironominae</taxon>
        <taxon>Polypedilum</taxon>
        <taxon>Polypedilum</taxon>
    </lineage>
</organism>
<gene>
    <name evidence="2" type="ORF">PVAND_015571</name>
</gene>
<comment type="caution">
    <text evidence="2">The sequence shown here is derived from an EMBL/GenBank/DDBJ whole genome shotgun (WGS) entry which is preliminary data.</text>
</comment>